<dbReference type="Pfam" id="PF12240">
    <property type="entry name" value="Angiomotin_C"/>
    <property type="match status" value="1"/>
</dbReference>
<dbReference type="GO" id="GO:0031410">
    <property type="term" value="C:cytoplasmic vesicle"/>
    <property type="evidence" value="ECO:0007669"/>
    <property type="project" value="TreeGrafter"/>
</dbReference>
<dbReference type="InterPro" id="IPR024646">
    <property type="entry name" value="Angiomotin_C"/>
</dbReference>
<evidence type="ECO:0000313" key="10">
    <source>
        <dbReference type="Proteomes" id="UP000694424"/>
    </source>
</evidence>
<dbReference type="InterPro" id="IPR051747">
    <property type="entry name" value="Angiomotin-like"/>
</dbReference>
<evidence type="ECO:0000259" key="8">
    <source>
        <dbReference type="Pfam" id="PF12240"/>
    </source>
</evidence>
<dbReference type="Ensembl" id="ENSAOWT00000017618.1">
    <property type="protein sequence ID" value="ENSAOWP00000015522.1"/>
    <property type="gene ID" value="ENSAOWG00000010481.1"/>
</dbReference>
<sequence>MAAADPLCPAAELALSRLRWALSPGDYRRHSSPLEFKRLGLLLPFRHDPALHHSSSFMPQCGTTCDSSPSVCYKPTSPAQILEDTGFLYPDHQLFAGRREVSPLTAEAISGAKEKAAEEPLCALHPPNFLRLSEVEMRGSEEAAAGTVLQRLIQEQLRYGNPNENMNLLAIQHQATGSAGPSNSTASTLSSTENLAQEEPQMLQQSARQEPQGQEHQGDNTVMEKQARAVQPQQNNEELPTYEEAKAQSQFFRGQQPGAVGPGFYVAGVSSQKSRTEGRATVNRANSGQAHKDEALKELKQGHVRSLSERIMQLSLERNGAKQHPPTSGSSKGFKAAAPPPAPVPAKGMDPRGPPPEYPYKAKPAVAPASKAPEHGLFFGDQHAPMVQDVLKPSYAAPQPARTEVAVVRYQPPPEYGVTSRQCQPPFPSVPAQQHSPMSSQASSTTGPLLSGTLPPLPAPIAAQPTLGTPPGQQLTPDAFAIVERAQQMVEMLSEENHMLRQELEGYYEKADKLQKFEIEIQRISEAYEGLVKTTTKRESLDKAMRNKLEGEIRRLHDFNRDLRERLETANRQLASREFDGHEDKSTEGLYVTQNKEHLKEKEKLEMELAAMRSANEDQRRHIEILDQALNNAQAKVIKLEEELRKKQAYVEKVEKLQQALTQLQAACEKREQMERRLRTRLERELDSLRMQQVRAGPWTASLPEHSAPALMELVREKEERILALEADMTKWEQKYLEESTIRHFAMNAAATAATERDTSAPTHSRSGSYGEGALEARVWQEEEEVVQAHRRCQDMEYTIKNLHAKIIEKDAMIKVLQQRSRKDPGKSDSASLRPARSVPSIAAAAGTHSRQTSLTSNQIAEEKKEEKIWKGSIGEFGAGAARAAAGRSSAPEASGLALAARRGSAASARWLRAESPPGKHGGFRCCPRWRSCREEATGFRTLKAPRACAHNCSHGKPPDNKGRVSSLLHKPEFPDADMMEVLI</sequence>
<comment type="similarity">
    <text evidence="2">Belongs to the angiomotin family.</text>
</comment>
<dbReference type="GO" id="GO:0030036">
    <property type="term" value="P:actin cytoskeleton organization"/>
    <property type="evidence" value="ECO:0007669"/>
    <property type="project" value="TreeGrafter"/>
</dbReference>
<evidence type="ECO:0000256" key="3">
    <source>
        <dbReference type="ARBA" id="ARBA00022553"/>
    </source>
</evidence>
<evidence type="ECO:0000256" key="5">
    <source>
        <dbReference type="ARBA" id="ARBA00023054"/>
    </source>
</evidence>
<keyword evidence="10" id="KW-1185">Reference proteome</keyword>
<comment type="subcellular location">
    <subcellularLocation>
        <location evidence="1">Cell junction</location>
    </subcellularLocation>
</comment>
<reference evidence="9" key="2">
    <citation type="submission" date="2025-09" db="UniProtKB">
        <authorList>
            <consortium name="Ensembl"/>
        </authorList>
    </citation>
    <scope>IDENTIFICATION</scope>
</reference>
<dbReference type="GO" id="GO:0005923">
    <property type="term" value="C:bicellular tight junction"/>
    <property type="evidence" value="ECO:0007669"/>
    <property type="project" value="TreeGrafter"/>
</dbReference>
<dbReference type="PRINTS" id="PR01807">
    <property type="entry name" value="ANGIOMOTIN"/>
</dbReference>
<keyword evidence="4" id="KW-0965">Cell junction</keyword>
<feature type="compositionally biased region" description="Polar residues" evidence="7">
    <location>
        <begin position="431"/>
        <end position="442"/>
    </location>
</feature>
<evidence type="ECO:0000256" key="2">
    <source>
        <dbReference type="ARBA" id="ARBA00010300"/>
    </source>
</evidence>
<dbReference type="InterPro" id="IPR009114">
    <property type="entry name" value="Angiomotin"/>
</dbReference>
<keyword evidence="3" id="KW-0597">Phosphoprotein</keyword>
<dbReference type="PANTHER" id="PTHR14826:SF12">
    <property type="entry name" value="ANGIOMOTIN-LIKE PROTEIN 1"/>
    <property type="match status" value="1"/>
</dbReference>
<protein>
    <submittedName>
        <fullName evidence="9">Angiomotin like 1</fullName>
    </submittedName>
</protein>
<dbReference type="GO" id="GO:0030334">
    <property type="term" value="P:regulation of cell migration"/>
    <property type="evidence" value="ECO:0007669"/>
    <property type="project" value="TreeGrafter"/>
</dbReference>
<feature type="compositionally biased region" description="Polar residues" evidence="7">
    <location>
        <begin position="849"/>
        <end position="860"/>
    </location>
</feature>
<proteinExistence type="inferred from homology"/>
<evidence type="ECO:0000256" key="6">
    <source>
        <dbReference type="SAM" id="Coils"/>
    </source>
</evidence>
<feature type="region of interest" description="Disordered" evidence="7">
    <location>
        <begin position="416"/>
        <end position="448"/>
    </location>
</feature>
<evidence type="ECO:0000256" key="7">
    <source>
        <dbReference type="SAM" id="MobiDB-lite"/>
    </source>
</evidence>
<feature type="compositionally biased region" description="Polar residues" evidence="7">
    <location>
        <begin position="175"/>
        <end position="195"/>
    </location>
</feature>
<feature type="compositionally biased region" description="Polar residues" evidence="7">
    <location>
        <begin position="202"/>
        <end position="215"/>
    </location>
</feature>
<dbReference type="GO" id="GO:0003365">
    <property type="term" value="P:establishment of cell polarity involved in ameboidal cell migration"/>
    <property type="evidence" value="ECO:0007669"/>
    <property type="project" value="TreeGrafter"/>
</dbReference>
<feature type="region of interest" description="Disordered" evidence="7">
    <location>
        <begin position="318"/>
        <end position="354"/>
    </location>
</feature>
<feature type="region of interest" description="Disordered" evidence="7">
    <location>
        <begin position="175"/>
        <end position="240"/>
    </location>
</feature>
<evidence type="ECO:0000256" key="4">
    <source>
        <dbReference type="ARBA" id="ARBA00022949"/>
    </source>
</evidence>
<name>A0A8B9S8U8_APTOW</name>
<feature type="domain" description="Angiomotin C-terminal" evidence="8">
    <location>
        <begin position="650"/>
        <end position="855"/>
    </location>
</feature>
<feature type="region of interest" description="Disordered" evidence="7">
    <location>
        <begin position="753"/>
        <end position="772"/>
    </location>
</feature>
<evidence type="ECO:0000313" key="9">
    <source>
        <dbReference type="Ensembl" id="ENSAOWP00000015522.1"/>
    </source>
</evidence>
<dbReference type="Proteomes" id="UP000694424">
    <property type="component" value="Unplaced"/>
</dbReference>
<feature type="coiled-coil region" evidence="6">
    <location>
        <begin position="483"/>
        <end position="677"/>
    </location>
</feature>
<accession>A0A8B9S8U8</accession>
<dbReference type="GO" id="GO:0001525">
    <property type="term" value="P:angiogenesis"/>
    <property type="evidence" value="ECO:0007669"/>
    <property type="project" value="TreeGrafter"/>
</dbReference>
<dbReference type="PANTHER" id="PTHR14826">
    <property type="entry name" value="ANGIOMOTIN"/>
    <property type="match status" value="1"/>
</dbReference>
<feature type="region of interest" description="Disordered" evidence="7">
    <location>
        <begin position="818"/>
        <end position="866"/>
    </location>
</feature>
<evidence type="ECO:0000256" key="1">
    <source>
        <dbReference type="ARBA" id="ARBA00004282"/>
    </source>
</evidence>
<dbReference type="AlphaFoldDB" id="A0A8B9S8U8"/>
<dbReference type="GO" id="GO:0005886">
    <property type="term" value="C:plasma membrane"/>
    <property type="evidence" value="ECO:0007669"/>
    <property type="project" value="TreeGrafter"/>
</dbReference>
<keyword evidence="5 6" id="KW-0175">Coiled coil</keyword>
<reference evidence="9" key="1">
    <citation type="submission" date="2025-08" db="UniProtKB">
        <authorList>
            <consortium name="Ensembl"/>
        </authorList>
    </citation>
    <scope>IDENTIFICATION</scope>
</reference>
<dbReference type="GO" id="GO:0035329">
    <property type="term" value="P:hippo signaling"/>
    <property type="evidence" value="ECO:0007669"/>
    <property type="project" value="TreeGrafter"/>
</dbReference>
<organism evidence="9 10">
    <name type="scientific">Apteryx owenii</name>
    <name type="common">Little spotted kiwi</name>
    <dbReference type="NCBI Taxonomy" id="8824"/>
    <lineage>
        <taxon>Eukaryota</taxon>
        <taxon>Metazoa</taxon>
        <taxon>Chordata</taxon>
        <taxon>Craniata</taxon>
        <taxon>Vertebrata</taxon>
        <taxon>Euteleostomi</taxon>
        <taxon>Archelosauria</taxon>
        <taxon>Archosauria</taxon>
        <taxon>Dinosauria</taxon>
        <taxon>Saurischia</taxon>
        <taxon>Theropoda</taxon>
        <taxon>Coelurosauria</taxon>
        <taxon>Aves</taxon>
        <taxon>Palaeognathae</taxon>
        <taxon>Apterygiformes</taxon>
        <taxon>Apterygidae</taxon>
        <taxon>Apteryx</taxon>
    </lineage>
</organism>